<dbReference type="InterPro" id="IPR027443">
    <property type="entry name" value="IPNS-like_sf"/>
</dbReference>
<name>A0A7N0VJW1_KALFE</name>
<keyword evidence="2" id="KW-0408">Iron</keyword>
<keyword evidence="5" id="KW-1185">Reference proteome</keyword>
<dbReference type="PANTHER" id="PTHR47990">
    <property type="entry name" value="2-OXOGLUTARATE (2OG) AND FE(II)-DEPENDENT OXYGENASE SUPERFAMILY PROTEIN-RELATED"/>
    <property type="match status" value="1"/>
</dbReference>
<dbReference type="Gramene" id="Kaladp0955s0004.1.v1.1">
    <property type="protein sequence ID" value="Kaladp0955s0004.1.v1.1"/>
    <property type="gene ID" value="Kaladp0955s0004.v1.1"/>
</dbReference>
<evidence type="ECO:0000256" key="1">
    <source>
        <dbReference type="ARBA" id="ARBA00022723"/>
    </source>
</evidence>
<evidence type="ECO:0000259" key="3">
    <source>
        <dbReference type="Pfam" id="PF14226"/>
    </source>
</evidence>
<proteinExistence type="predicted"/>
<reference evidence="4" key="1">
    <citation type="submission" date="2021-01" db="UniProtKB">
        <authorList>
            <consortium name="EnsemblPlants"/>
        </authorList>
    </citation>
    <scope>IDENTIFICATION</scope>
</reference>
<sequence>MVNSRGNESAASFLTKISVPCRRSETPNSMATDFKFIPVIDVTALVAKCDDPGAAGDAGFCDVVKQLDKACREAGFFYATGHGIPDSLIREVRSVTHGYFDLPYDEKTKIKMSPSTGYRGYQRVGENITKGIPDIHEAIDCYREVTPGMYGALGEPMEGINLWPSNPSNFKSLMVEYVSLCADLSRKIMRGIALALGCPRDAFEGSIGGDPFWVMRLIGYPGISKANGHKPENDIGCGAHTDYGLLTLVNQDDDITALQRNIGTWLVTLSILPSLAQIFPSLFMLLENFLLTPVRIIFRPPFGLCIILRKILDRDYSIGLNGGSKAQNQEILLTAEWPKPRCRLEDQPLCTMTRANVVNGAASRGQNTVLAKGFGLLSVEGKGWLREGR</sequence>
<dbReference type="InterPro" id="IPR026992">
    <property type="entry name" value="DIOX_N"/>
</dbReference>
<evidence type="ECO:0000313" key="5">
    <source>
        <dbReference type="Proteomes" id="UP000594263"/>
    </source>
</evidence>
<protein>
    <recommendedName>
        <fullName evidence="3">Non-haem dioxygenase N-terminal domain-containing protein</fullName>
    </recommendedName>
</protein>
<dbReference type="Gene3D" id="2.60.120.330">
    <property type="entry name" value="B-lactam Antibiotic, Isopenicillin N Synthase, Chain"/>
    <property type="match status" value="1"/>
</dbReference>
<dbReference type="InterPro" id="IPR050231">
    <property type="entry name" value="Iron_ascorbate_oxido_reductase"/>
</dbReference>
<evidence type="ECO:0000313" key="4">
    <source>
        <dbReference type="EnsemblPlants" id="Kaladp0955s0004.1.v1.1"/>
    </source>
</evidence>
<dbReference type="SUPFAM" id="SSF51197">
    <property type="entry name" value="Clavaminate synthase-like"/>
    <property type="match status" value="1"/>
</dbReference>
<dbReference type="AlphaFoldDB" id="A0A7N0VJW1"/>
<dbReference type="GO" id="GO:0046872">
    <property type="term" value="F:metal ion binding"/>
    <property type="evidence" value="ECO:0007669"/>
    <property type="project" value="UniProtKB-KW"/>
</dbReference>
<accession>A0A7N0VJW1</accession>
<feature type="domain" description="Non-haem dioxygenase N-terminal" evidence="3">
    <location>
        <begin position="37"/>
        <end position="166"/>
    </location>
</feature>
<organism evidence="4 5">
    <name type="scientific">Kalanchoe fedtschenkoi</name>
    <name type="common">Lavender scallops</name>
    <name type="synonym">South American air plant</name>
    <dbReference type="NCBI Taxonomy" id="63787"/>
    <lineage>
        <taxon>Eukaryota</taxon>
        <taxon>Viridiplantae</taxon>
        <taxon>Streptophyta</taxon>
        <taxon>Embryophyta</taxon>
        <taxon>Tracheophyta</taxon>
        <taxon>Spermatophyta</taxon>
        <taxon>Magnoliopsida</taxon>
        <taxon>eudicotyledons</taxon>
        <taxon>Gunneridae</taxon>
        <taxon>Pentapetalae</taxon>
        <taxon>Saxifragales</taxon>
        <taxon>Crassulaceae</taxon>
        <taxon>Kalanchoe</taxon>
    </lineage>
</organism>
<evidence type="ECO:0000256" key="2">
    <source>
        <dbReference type="ARBA" id="ARBA00023004"/>
    </source>
</evidence>
<keyword evidence="1" id="KW-0479">Metal-binding</keyword>
<dbReference type="PRINTS" id="PR00682">
    <property type="entry name" value="IPNSYNTHASE"/>
</dbReference>
<dbReference type="Proteomes" id="UP000594263">
    <property type="component" value="Unplaced"/>
</dbReference>
<dbReference type="EnsemblPlants" id="Kaladp0955s0004.1.v1.1">
    <property type="protein sequence ID" value="Kaladp0955s0004.1.v1.1"/>
    <property type="gene ID" value="Kaladp0955s0004.v1.1"/>
</dbReference>
<dbReference type="Pfam" id="PF14226">
    <property type="entry name" value="DIOX_N"/>
    <property type="match status" value="1"/>
</dbReference>